<evidence type="ECO:0000256" key="1">
    <source>
        <dbReference type="SAM" id="SignalP"/>
    </source>
</evidence>
<reference evidence="3" key="1">
    <citation type="journal article" date="2014" name="Int. J. Syst. Evol. Microbiol.">
        <title>Complete genome of a new Firmicutes species belonging to the dominant human colonic microbiota ('Ruminococcus bicirculans') reveals two chromosomes and a selective capacity to utilize plant glucans.</title>
        <authorList>
            <consortium name="NISC Comparative Sequencing Program"/>
            <person name="Wegmann U."/>
            <person name="Louis P."/>
            <person name="Goesmann A."/>
            <person name="Henrissat B."/>
            <person name="Duncan S.H."/>
            <person name="Flint H.J."/>
        </authorList>
    </citation>
    <scope>NUCLEOTIDE SEQUENCE</scope>
    <source>
        <strain evidence="3">NBRC 107169</strain>
    </source>
</reference>
<keyword evidence="4" id="KW-1185">Reference proteome</keyword>
<gene>
    <name evidence="3" type="ORF">GCM10007879_29790</name>
</gene>
<keyword evidence="1" id="KW-0732">Signal</keyword>
<dbReference type="PANTHER" id="PTHR46825">
    <property type="entry name" value="D-ALANYL-D-ALANINE-CARBOXYPEPTIDASE/ENDOPEPTIDASE AMPH"/>
    <property type="match status" value="1"/>
</dbReference>
<dbReference type="InterPro" id="IPR012338">
    <property type="entry name" value="Beta-lactam/transpept-like"/>
</dbReference>
<dbReference type="Pfam" id="PF00144">
    <property type="entry name" value="Beta-lactamase"/>
    <property type="match status" value="1"/>
</dbReference>
<dbReference type="InterPro" id="IPR001466">
    <property type="entry name" value="Beta-lactam-related"/>
</dbReference>
<feature type="signal peptide" evidence="1">
    <location>
        <begin position="1"/>
        <end position="23"/>
    </location>
</feature>
<feature type="chain" id="PRO_5046734375" evidence="1">
    <location>
        <begin position="24"/>
        <end position="352"/>
    </location>
</feature>
<evidence type="ECO:0000313" key="3">
    <source>
        <dbReference type="EMBL" id="GLQ18730.1"/>
    </source>
</evidence>
<dbReference type="PROSITE" id="PS00146">
    <property type="entry name" value="BETA_LACTAMASE_A"/>
    <property type="match status" value="1"/>
</dbReference>
<sequence>MNIQITIAVICLAICAICAPAHAQTAELERALTAYIDDQDIDGAVFYANINGKVLQIAAGTIDESQTTPTTDETRFYIASTGKMMTAAAILSSVEEGKLKLDAPIWPHIKEIDGVKALANADKVTLRQLLNHTSGLAEYLGDEFDDASKMEPTKRWKAAEALPFAFDLEPAFPPGTAFEYTNTNYILLGHILAQIDGSLSASLKSRVFEKAGMRKSTVGTDQSDGSLAHGFDEFGENATAQARASVMGDGPVISTAQDVGKFMLALLQNKTLIGPDTLIEMLSGSTHEQSYGLGIGYETDRIGEWFGHAGSYDGYEADVRYYPKSKAAFVILMNGNPYSEETFLDQAVEILF</sequence>
<dbReference type="PANTHER" id="PTHR46825:SF7">
    <property type="entry name" value="D-ALANYL-D-ALANINE CARBOXYPEPTIDASE"/>
    <property type="match status" value="1"/>
</dbReference>
<name>A0ABQ5UVH5_9HYPH</name>
<accession>A0ABQ5UVH5</accession>
<feature type="domain" description="Beta-lactamase-related" evidence="2">
    <location>
        <begin position="29"/>
        <end position="341"/>
    </location>
</feature>
<comment type="caution">
    <text evidence="3">The sequence shown here is derived from an EMBL/GenBank/DDBJ whole genome shotgun (WGS) entry which is preliminary data.</text>
</comment>
<dbReference type="Proteomes" id="UP001161405">
    <property type="component" value="Unassembled WGS sequence"/>
</dbReference>
<proteinExistence type="predicted"/>
<evidence type="ECO:0000259" key="2">
    <source>
        <dbReference type="Pfam" id="PF00144"/>
    </source>
</evidence>
<dbReference type="Gene3D" id="3.40.710.10">
    <property type="entry name" value="DD-peptidase/beta-lactamase superfamily"/>
    <property type="match status" value="1"/>
</dbReference>
<dbReference type="RefSeq" id="WP_284365767.1">
    <property type="nucleotide sequence ID" value="NZ_BSNI01000002.1"/>
</dbReference>
<dbReference type="EMBL" id="BSNI01000002">
    <property type="protein sequence ID" value="GLQ18730.1"/>
    <property type="molecule type" value="Genomic_DNA"/>
</dbReference>
<keyword evidence="3" id="KW-0645">Protease</keyword>
<reference evidence="3" key="2">
    <citation type="submission" date="2023-01" db="EMBL/GenBank/DDBJ databases">
        <title>Draft genome sequence of Maritalea porphyrae strain NBRC 107169.</title>
        <authorList>
            <person name="Sun Q."/>
            <person name="Mori K."/>
        </authorList>
    </citation>
    <scope>NUCLEOTIDE SEQUENCE</scope>
    <source>
        <strain evidence="3">NBRC 107169</strain>
    </source>
</reference>
<dbReference type="InterPro" id="IPR023650">
    <property type="entry name" value="Beta-lactam_class-A_AS"/>
</dbReference>
<dbReference type="SUPFAM" id="SSF56601">
    <property type="entry name" value="beta-lactamase/transpeptidase-like"/>
    <property type="match status" value="1"/>
</dbReference>
<protein>
    <submittedName>
        <fullName evidence="3">Serine-type D-Ala-D-Ala carboxypeptidase</fullName>
    </submittedName>
</protein>
<evidence type="ECO:0000313" key="4">
    <source>
        <dbReference type="Proteomes" id="UP001161405"/>
    </source>
</evidence>
<dbReference type="GO" id="GO:0004180">
    <property type="term" value="F:carboxypeptidase activity"/>
    <property type="evidence" value="ECO:0007669"/>
    <property type="project" value="UniProtKB-KW"/>
</dbReference>
<keyword evidence="3" id="KW-0378">Hydrolase</keyword>
<keyword evidence="3" id="KW-0121">Carboxypeptidase</keyword>
<organism evidence="3 4">
    <name type="scientific">Maritalea porphyrae</name>
    <dbReference type="NCBI Taxonomy" id="880732"/>
    <lineage>
        <taxon>Bacteria</taxon>
        <taxon>Pseudomonadati</taxon>
        <taxon>Pseudomonadota</taxon>
        <taxon>Alphaproteobacteria</taxon>
        <taxon>Hyphomicrobiales</taxon>
        <taxon>Devosiaceae</taxon>
        <taxon>Maritalea</taxon>
    </lineage>
</organism>
<dbReference type="InterPro" id="IPR050491">
    <property type="entry name" value="AmpC-like"/>
</dbReference>